<feature type="region of interest" description="Disordered" evidence="1">
    <location>
        <begin position="1006"/>
        <end position="1046"/>
    </location>
</feature>
<dbReference type="Proteomes" id="UP001529510">
    <property type="component" value="Unassembled WGS sequence"/>
</dbReference>
<name>A0ABD0N893_CIRMR</name>
<feature type="region of interest" description="Disordered" evidence="1">
    <location>
        <begin position="701"/>
        <end position="720"/>
    </location>
</feature>
<sequence>TEGESDEEFQTPLATPPGTPPPEKEVDVKGQERPCEITSLKSAEGAQIVSKNLYEKYSLSFNDLQIMVGHYKDNWKHLQDSEVGPTHVVEKFNVLLQLEQRLRYTSDPQFPGAILSGTLPDLKVHINLEKMTALRSCLARLGNSGADGGDKQGENLKSPDPLTLRHEKIFQREDSDWKLHGSDKNLTKSVMTLEQHTREMLVESRLLLVEFNINYMQLGIESGGRYISVLKVFGTNAHFVKRPYDAMVSLTVHGLYLVDTLQTYGSDFDLLVASHKHLSFDVPTGSLRESQPTSPVSPDGKSPELPGLHRNSSDLDFDKASPRGSPLKDQEALIKLEYQFVSSDCPSMSLDSSLQVTSMQVNNLDIILNPETIVELLKFLQQSFPKDEISPTQQLAPLPNGEENEEAYQSTYVQNKELTVEIHRLNLLLLRTVTTGTVLGGEKKGMKIATASINGTKVNVSMGSRMDVNGSLGCIQLVDLTQEGGRSQFVVSIGSVEDSADGVAFFSIAGMAPSEALSFRFMEKSQGECSLQLQMASLHYNHSAKFLKELSLSANEVEDNFRSMLKTAATKVSTVLATKTAEYSGMVSLFENPWRRSRRQSQCNWTLDSFEEDDLCVPEKEPGLDSFQVKLTLDVSIESPVVSIPRKPGHPELLVGHLGSIRIQNFIPGHDSEGEKLQVEIKDIRLYSLNTSNLVLGKGARLNSSSTSGPSPSHGGNINLNEPQFTRHDFFEYLSRGKAFHILKDATILLTVEKIPVDENLHFTFSSEEPYQSTGVMKVEGRFVDSVQVCLCKPVYEQVLQTLDNLSFIEDQRVTPSQPPTPPPPTPSSTKPPRFPDLQGGLFARDPPHVGLSYSSLSSSLSASLPLHNESPPLQPPSFTQVRAIFRVSELQVQLSGDLSQGCQGLVSLRFQDLEGDFTKDHPHSVSIQLALHSLLMEDLLEANPESKYKHLMVSRGAPKPSTFSPKEYLSQSCPTASNVQYPEMPRSLPAQFEEAQNVFQFYQRHPSTPSASSRKSRKDAECPSTPPPSPSRHTPSPHPRPDFDDSLVHINVLMVDRRHPEFKTRYGSIGRSVDVDFNCLDILITLQTWVMILDFFGIGSTANNHAVKVPTTTPQPIPEHSLENSALNDLGDLYTEIEERVNTKLDLK</sequence>
<accession>A0ABD0N893</accession>
<reference evidence="2 3" key="1">
    <citation type="submission" date="2024-05" db="EMBL/GenBank/DDBJ databases">
        <title>Genome sequencing and assembly of Indian major carp, Cirrhinus mrigala (Hamilton, 1822).</title>
        <authorList>
            <person name="Mohindra V."/>
            <person name="Chowdhury L.M."/>
            <person name="Lal K."/>
            <person name="Jena J.K."/>
        </authorList>
    </citation>
    <scope>NUCLEOTIDE SEQUENCE [LARGE SCALE GENOMIC DNA]</scope>
    <source>
        <strain evidence="2">CM1030</strain>
        <tissue evidence="2">Blood</tissue>
    </source>
</reference>
<feature type="compositionally biased region" description="Pro residues" evidence="1">
    <location>
        <begin position="817"/>
        <end position="827"/>
    </location>
</feature>
<protein>
    <recommendedName>
        <fullName evidence="4">Vacuolar protein sorting 13 homolog D</fullName>
    </recommendedName>
</protein>
<evidence type="ECO:0000313" key="2">
    <source>
        <dbReference type="EMBL" id="KAL0158324.1"/>
    </source>
</evidence>
<feature type="compositionally biased region" description="Basic and acidic residues" evidence="1">
    <location>
        <begin position="22"/>
        <end position="31"/>
    </location>
</feature>
<feature type="region of interest" description="Disordered" evidence="1">
    <location>
        <begin position="1"/>
        <end position="31"/>
    </location>
</feature>
<keyword evidence="3" id="KW-1185">Reference proteome</keyword>
<feature type="region of interest" description="Disordered" evidence="1">
    <location>
        <begin position="283"/>
        <end position="328"/>
    </location>
</feature>
<dbReference type="InterPro" id="IPR026847">
    <property type="entry name" value="VPS13"/>
</dbReference>
<evidence type="ECO:0000256" key="1">
    <source>
        <dbReference type="SAM" id="MobiDB-lite"/>
    </source>
</evidence>
<organism evidence="2 3">
    <name type="scientific">Cirrhinus mrigala</name>
    <name type="common">Mrigala</name>
    <dbReference type="NCBI Taxonomy" id="683832"/>
    <lineage>
        <taxon>Eukaryota</taxon>
        <taxon>Metazoa</taxon>
        <taxon>Chordata</taxon>
        <taxon>Craniata</taxon>
        <taxon>Vertebrata</taxon>
        <taxon>Euteleostomi</taxon>
        <taxon>Actinopterygii</taxon>
        <taxon>Neopterygii</taxon>
        <taxon>Teleostei</taxon>
        <taxon>Ostariophysi</taxon>
        <taxon>Cypriniformes</taxon>
        <taxon>Cyprinidae</taxon>
        <taxon>Labeoninae</taxon>
        <taxon>Labeonini</taxon>
        <taxon>Cirrhinus</taxon>
    </lineage>
</organism>
<feature type="compositionally biased region" description="Polar residues" evidence="1">
    <location>
        <begin position="287"/>
        <end position="296"/>
    </location>
</feature>
<evidence type="ECO:0008006" key="4">
    <source>
        <dbReference type="Google" id="ProtNLM"/>
    </source>
</evidence>
<feature type="compositionally biased region" description="Low complexity" evidence="1">
    <location>
        <begin position="704"/>
        <end position="716"/>
    </location>
</feature>
<feature type="non-terminal residue" evidence="2">
    <location>
        <position position="1"/>
    </location>
</feature>
<gene>
    <name evidence="2" type="ORF">M9458_046400</name>
</gene>
<comment type="caution">
    <text evidence="2">The sequence shown here is derived from an EMBL/GenBank/DDBJ whole genome shotgun (WGS) entry which is preliminary data.</text>
</comment>
<evidence type="ECO:0000313" key="3">
    <source>
        <dbReference type="Proteomes" id="UP001529510"/>
    </source>
</evidence>
<dbReference type="PANTHER" id="PTHR16166">
    <property type="entry name" value="VACUOLAR PROTEIN SORTING-ASSOCIATED PROTEIN VPS13"/>
    <property type="match status" value="1"/>
</dbReference>
<proteinExistence type="predicted"/>
<dbReference type="PANTHER" id="PTHR16166:SF141">
    <property type="entry name" value="INTERMEMBRANE LIPID TRANSFER PROTEIN VPS13D"/>
    <property type="match status" value="1"/>
</dbReference>
<feature type="region of interest" description="Disordered" evidence="1">
    <location>
        <begin position="813"/>
        <end position="842"/>
    </location>
</feature>
<feature type="non-terminal residue" evidence="2">
    <location>
        <position position="1149"/>
    </location>
</feature>
<feature type="compositionally biased region" description="Basic and acidic residues" evidence="1">
    <location>
        <begin position="311"/>
        <end position="328"/>
    </location>
</feature>
<dbReference type="EMBL" id="JAMKFB020000023">
    <property type="protein sequence ID" value="KAL0158324.1"/>
    <property type="molecule type" value="Genomic_DNA"/>
</dbReference>
<dbReference type="AlphaFoldDB" id="A0ABD0N893"/>